<proteinExistence type="predicted"/>
<keyword evidence="3" id="KW-1185">Reference proteome</keyword>
<dbReference type="SUPFAM" id="SSF53474">
    <property type="entry name" value="alpha/beta-Hydrolases"/>
    <property type="match status" value="2"/>
</dbReference>
<sequence>MPSLPAPRALALAALAAATTALVAPAADAASGPVPAARLAATSSKVLTFRAPHVEGTPRRYDRVQVRRYGPASARTVLVLVPGTLGGAADFHVVAPALVARIPGLQVWAQMRREGALHDTRMLERARAGEVTVQQAFDYYLGWLAKPVTPHYRPLDPADYAFVGGWGLRVAMDDLHAVVQAARDAGDKQPPRRVILGGHSLGGSVAGMYAAWDFDGRAGVEDLAGIVAIDGGAGGLRSGATTTAKEARTQLARLESDGPFTDLLGLRLPWIAGAFGELSALAAHVAPTAPSVGQSFLLLPPIFRAPVAVTNRAQLGYAFDAKTSPPGLSLIQVRSGALAPAGDSRDWVDDPAQPTPIANLADAFSLEPLGAIEWYYPARLSIDVGAGSSLRTTAAARTLGLRIRHVGDVDVPLYAFGAALAGRDGALKTASQRYKRLSRIPSVTYVDRSATYSHLDPLLAAPERSAFVATVVPWLKGTMRLPVR</sequence>
<feature type="signal peptide" evidence="1">
    <location>
        <begin position="1"/>
        <end position="29"/>
    </location>
</feature>
<name>A0ABU4HNA4_9ACTN</name>
<protein>
    <recommendedName>
        <fullName evidence="4">Alpha/beta hydrolase</fullName>
    </recommendedName>
</protein>
<reference evidence="3" key="1">
    <citation type="submission" date="2023-07" db="EMBL/GenBank/DDBJ databases">
        <title>Conexibacter stalactiti sp. nov., isolated from stalactites in a lava cave and emended description of the genus Conexibacter.</title>
        <authorList>
            <person name="Lee S.D."/>
        </authorList>
    </citation>
    <scope>NUCLEOTIDE SEQUENCE [LARGE SCALE GENOMIC DNA]</scope>
    <source>
        <strain evidence="3">KCTC 39840</strain>
    </source>
</reference>
<accession>A0ABU4HNA4</accession>
<organism evidence="2 3">
    <name type="scientific">Conexibacter stalactiti</name>
    <dbReference type="NCBI Taxonomy" id="1940611"/>
    <lineage>
        <taxon>Bacteria</taxon>
        <taxon>Bacillati</taxon>
        <taxon>Actinomycetota</taxon>
        <taxon>Thermoleophilia</taxon>
        <taxon>Solirubrobacterales</taxon>
        <taxon>Conexibacteraceae</taxon>
        <taxon>Conexibacter</taxon>
    </lineage>
</organism>
<keyword evidence="1" id="KW-0732">Signal</keyword>
<dbReference type="Proteomes" id="UP001284601">
    <property type="component" value="Unassembled WGS sequence"/>
</dbReference>
<comment type="caution">
    <text evidence="2">The sequence shown here is derived from an EMBL/GenBank/DDBJ whole genome shotgun (WGS) entry which is preliminary data.</text>
</comment>
<dbReference type="Gene3D" id="3.40.50.1820">
    <property type="entry name" value="alpha/beta hydrolase"/>
    <property type="match status" value="1"/>
</dbReference>
<dbReference type="InterPro" id="IPR029058">
    <property type="entry name" value="AB_hydrolase_fold"/>
</dbReference>
<evidence type="ECO:0000256" key="1">
    <source>
        <dbReference type="SAM" id="SignalP"/>
    </source>
</evidence>
<evidence type="ECO:0000313" key="2">
    <source>
        <dbReference type="EMBL" id="MDW5594783.1"/>
    </source>
</evidence>
<dbReference type="RefSeq" id="WP_318597095.1">
    <property type="nucleotide sequence ID" value="NZ_JAWSTH010000022.1"/>
</dbReference>
<gene>
    <name evidence="2" type="ORF">R7226_10570</name>
</gene>
<feature type="chain" id="PRO_5045450994" description="Alpha/beta hydrolase" evidence="1">
    <location>
        <begin position="30"/>
        <end position="484"/>
    </location>
</feature>
<dbReference type="EMBL" id="JAWSTH010000022">
    <property type="protein sequence ID" value="MDW5594783.1"/>
    <property type="molecule type" value="Genomic_DNA"/>
</dbReference>
<evidence type="ECO:0008006" key="4">
    <source>
        <dbReference type="Google" id="ProtNLM"/>
    </source>
</evidence>
<evidence type="ECO:0000313" key="3">
    <source>
        <dbReference type="Proteomes" id="UP001284601"/>
    </source>
</evidence>